<reference evidence="3 4" key="1">
    <citation type="submission" date="2024-08" db="EMBL/GenBank/DDBJ databases">
        <authorList>
            <person name="Lu H."/>
        </authorList>
    </citation>
    <scope>NUCLEOTIDE SEQUENCE [LARGE SCALE GENOMIC DNA]</scope>
    <source>
        <strain evidence="3 4">BYS87W</strain>
    </source>
</reference>
<evidence type="ECO:0000313" key="3">
    <source>
        <dbReference type="EMBL" id="MFG6468747.1"/>
    </source>
</evidence>
<dbReference type="Proteomes" id="UP001606303">
    <property type="component" value="Unassembled WGS sequence"/>
</dbReference>
<dbReference type="SUPFAM" id="SSF52096">
    <property type="entry name" value="ClpP/crotonase"/>
    <property type="match status" value="1"/>
</dbReference>
<evidence type="ECO:0000256" key="1">
    <source>
        <dbReference type="SAM" id="MobiDB-lite"/>
    </source>
</evidence>
<evidence type="ECO:0000313" key="4">
    <source>
        <dbReference type="Proteomes" id="UP001606303"/>
    </source>
</evidence>
<feature type="compositionally biased region" description="Basic and acidic residues" evidence="1">
    <location>
        <begin position="1"/>
        <end position="10"/>
    </location>
</feature>
<comment type="caution">
    <text evidence="3">The sequence shown here is derived from an EMBL/GenBank/DDBJ whole genome shotgun (WGS) entry which is preliminary data.</text>
</comment>
<gene>
    <name evidence="3" type="ORF">ACG01O_19140</name>
</gene>
<protein>
    <submittedName>
        <fullName evidence="3">Uncharacterized protein</fullName>
    </submittedName>
</protein>
<keyword evidence="2" id="KW-1133">Transmembrane helix</keyword>
<dbReference type="Gene3D" id="3.90.226.10">
    <property type="entry name" value="2-enoyl-CoA Hydratase, Chain A, domain 1"/>
    <property type="match status" value="1"/>
</dbReference>
<organism evidence="3 4">
    <name type="scientific">Pelomonas baiyunensis</name>
    <dbReference type="NCBI Taxonomy" id="3299026"/>
    <lineage>
        <taxon>Bacteria</taxon>
        <taxon>Pseudomonadati</taxon>
        <taxon>Pseudomonadota</taxon>
        <taxon>Betaproteobacteria</taxon>
        <taxon>Burkholderiales</taxon>
        <taxon>Sphaerotilaceae</taxon>
        <taxon>Roseateles</taxon>
    </lineage>
</organism>
<accession>A0ABW7H3E0</accession>
<evidence type="ECO:0000256" key="2">
    <source>
        <dbReference type="SAM" id="Phobius"/>
    </source>
</evidence>
<dbReference type="RefSeq" id="WP_394387006.1">
    <property type="nucleotide sequence ID" value="NZ_JBIGIB010000006.1"/>
</dbReference>
<feature type="transmembrane region" description="Helical" evidence="2">
    <location>
        <begin position="75"/>
        <end position="97"/>
    </location>
</feature>
<feature type="transmembrane region" description="Helical" evidence="2">
    <location>
        <begin position="152"/>
        <end position="172"/>
    </location>
</feature>
<feature type="transmembrane region" description="Helical" evidence="2">
    <location>
        <begin position="109"/>
        <end position="132"/>
    </location>
</feature>
<dbReference type="InterPro" id="IPR029045">
    <property type="entry name" value="ClpP/crotonase-like_dom_sf"/>
</dbReference>
<keyword evidence="2" id="KW-0812">Transmembrane</keyword>
<sequence>MNDATRRRPYIDPTSAEAEAQAAPKPDEPPATWQLASKRPRPPSQPGRPPRGALPTEGSYFARHWRGEMSLPRSFWVNHMLVATPLAMLLTGLMSWISVKGDSLQINAIVVLLGFPLLTALDVWCIVGAWRAATVYLRHHGSLLWGWLTRGALVLGTLQLAASLLFGLLPSLGEYWQMARGIDPIGQATFTVAEDGRSLLLSGVIGMGDGERLRALLASDAARDLKRVELSSPGGRVREAEQMAAAVKAHRHESRAVGTCASACTLVFLAGSQRHLAPEGQLGFHRASTGTFNPVFEQLANQQLASTYRSLGLPEAMIEKTLRTPARSMWFVPREELQSYQLIAPSPRTLAIALPPAGAPLADYTDTLRQHPVWQALDRRTHGTIDTVAQRMLAARAAGAADDAVQATVLAPLASQMPSLLQNTDGVLRRRYVQIVNDQLKALRTPATGSNRALCRDLLDGRLTARTQMPQELQAREAAWLLDAANGTPPRFQPKAPTRIEVEVLDRSVGSAAMGLLSRLWADAPDAPGASPAAAAASCDPVIALLDRLPAQTPARRELAERLMFHPR</sequence>
<feature type="region of interest" description="Disordered" evidence="1">
    <location>
        <begin position="1"/>
        <end position="56"/>
    </location>
</feature>
<keyword evidence="2" id="KW-0472">Membrane</keyword>
<name>A0ABW7H3E0_9BURK</name>
<keyword evidence="4" id="KW-1185">Reference proteome</keyword>
<dbReference type="EMBL" id="JBIGIB010000006">
    <property type="protein sequence ID" value="MFG6468747.1"/>
    <property type="molecule type" value="Genomic_DNA"/>
</dbReference>
<proteinExistence type="predicted"/>